<keyword evidence="1" id="KW-1133">Transmembrane helix</keyword>
<comment type="caution">
    <text evidence="2">The sequence shown here is derived from an EMBL/GenBank/DDBJ whole genome shotgun (WGS) entry which is preliminary data.</text>
</comment>
<reference evidence="2" key="1">
    <citation type="journal article" date="2020" name="New Phytol.">
        <title>Comparative genomics reveals dynamic genome evolution in host specialist ectomycorrhizal fungi.</title>
        <authorList>
            <person name="Lofgren L.A."/>
            <person name="Nguyen N.H."/>
            <person name="Vilgalys R."/>
            <person name="Ruytinx J."/>
            <person name="Liao H.L."/>
            <person name="Branco S."/>
            <person name="Kuo A."/>
            <person name="LaButti K."/>
            <person name="Lipzen A."/>
            <person name="Andreopoulos W."/>
            <person name="Pangilinan J."/>
            <person name="Riley R."/>
            <person name="Hundley H."/>
            <person name="Na H."/>
            <person name="Barry K."/>
            <person name="Grigoriev I.V."/>
            <person name="Stajich J.E."/>
            <person name="Kennedy P.G."/>
        </authorList>
    </citation>
    <scope>NUCLEOTIDE SEQUENCE</scope>
    <source>
        <strain evidence="2">FC423</strain>
    </source>
</reference>
<accession>A0A9P7EUH5</accession>
<dbReference type="Proteomes" id="UP000823399">
    <property type="component" value="Unassembled WGS sequence"/>
</dbReference>
<feature type="transmembrane region" description="Helical" evidence="1">
    <location>
        <begin position="58"/>
        <end position="86"/>
    </location>
</feature>
<protein>
    <submittedName>
        <fullName evidence="2">Uncharacterized protein</fullName>
    </submittedName>
</protein>
<dbReference type="OrthoDB" id="10555785at2759"/>
<sequence>MFLHWLKRPCVIIPCCMFTISVLSGLSTLTVHEDGCQSCSRIIGKYTSLSCIVQIRSLISYTGIIVACFFLGFAEAPFFPGIVFLISCI</sequence>
<keyword evidence="3" id="KW-1185">Reference proteome</keyword>
<keyword evidence="1" id="KW-0812">Transmembrane</keyword>
<dbReference type="EMBL" id="JABBWM010000112">
    <property type="protein sequence ID" value="KAG2089321.1"/>
    <property type="molecule type" value="Genomic_DNA"/>
</dbReference>
<gene>
    <name evidence="2" type="ORF">F5147DRAFT_725982</name>
</gene>
<evidence type="ECO:0000313" key="3">
    <source>
        <dbReference type="Proteomes" id="UP000823399"/>
    </source>
</evidence>
<name>A0A9P7EUH5_9AGAM</name>
<dbReference type="AlphaFoldDB" id="A0A9P7EUH5"/>
<dbReference type="GeneID" id="64701405"/>
<proteinExistence type="predicted"/>
<dbReference type="RefSeq" id="XP_041285855.1">
    <property type="nucleotide sequence ID" value="XM_041439146.1"/>
</dbReference>
<feature type="transmembrane region" description="Helical" evidence="1">
    <location>
        <begin position="12"/>
        <end position="31"/>
    </location>
</feature>
<evidence type="ECO:0000256" key="1">
    <source>
        <dbReference type="SAM" id="Phobius"/>
    </source>
</evidence>
<organism evidence="2 3">
    <name type="scientific">Suillus discolor</name>
    <dbReference type="NCBI Taxonomy" id="1912936"/>
    <lineage>
        <taxon>Eukaryota</taxon>
        <taxon>Fungi</taxon>
        <taxon>Dikarya</taxon>
        <taxon>Basidiomycota</taxon>
        <taxon>Agaricomycotina</taxon>
        <taxon>Agaricomycetes</taxon>
        <taxon>Agaricomycetidae</taxon>
        <taxon>Boletales</taxon>
        <taxon>Suillineae</taxon>
        <taxon>Suillaceae</taxon>
        <taxon>Suillus</taxon>
    </lineage>
</organism>
<evidence type="ECO:0000313" key="2">
    <source>
        <dbReference type="EMBL" id="KAG2089321.1"/>
    </source>
</evidence>
<keyword evidence="1" id="KW-0472">Membrane</keyword>